<evidence type="ECO:0000313" key="3">
    <source>
        <dbReference type="Proteomes" id="UP000008207"/>
    </source>
</evidence>
<dbReference type="Gene3D" id="3.10.450.40">
    <property type="match status" value="1"/>
</dbReference>
<organism evidence="2 3">
    <name type="scientific">Methylobacterium nodulans (strain LMG 21967 / CNCM I-2342 / ORS 2060)</name>
    <dbReference type="NCBI Taxonomy" id="460265"/>
    <lineage>
        <taxon>Bacteria</taxon>
        <taxon>Pseudomonadati</taxon>
        <taxon>Pseudomonadota</taxon>
        <taxon>Alphaproteobacteria</taxon>
        <taxon>Hyphomicrobiales</taxon>
        <taxon>Methylobacteriaceae</taxon>
        <taxon>Methylobacterium</taxon>
    </lineage>
</organism>
<keyword evidence="3" id="KW-1185">Reference proteome</keyword>
<gene>
    <name evidence="2" type="ordered locus">Mnod_0588</name>
</gene>
<dbReference type="SUPFAM" id="SSF160719">
    <property type="entry name" value="gpW/gp25-like"/>
    <property type="match status" value="1"/>
</dbReference>
<dbReference type="eggNOG" id="COG3628">
    <property type="taxonomic scope" value="Bacteria"/>
</dbReference>
<sequence>MASCGLDRDTGEPLFDLAHVAQAVQTIFTTRLGERVMLRWFGGGLAELLGRRITPALLRSYRMLLALAIATWEPRLQVVKIDGTGNSTDAIALGHLKFTAICYYRPRGHLGDYTVEGGPRALNIFSPDGKTLRVQLARVA</sequence>
<evidence type="ECO:0000313" key="2">
    <source>
        <dbReference type="EMBL" id="ACL55625.1"/>
    </source>
</evidence>
<dbReference type="AlphaFoldDB" id="B8IDQ3"/>
<dbReference type="OrthoDB" id="9802846at2"/>
<dbReference type="EMBL" id="CP001349">
    <property type="protein sequence ID" value="ACL55625.1"/>
    <property type="molecule type" value="Genomic_DNA"/>
</dbReference>
<proteinExistence type="predicted"/>
<dbReference type="InterPro" id="IPR007048">
    <property type="entry name" value="IraD/Gp25-like"/>
</dbReference>
<reference evidence="2 3" key="1">
    <citation type="submission" date="2009-01" db="EMBL/GenBank/DDBJ databases">
        <title>Complete sequence of chromosome of Methylobacterium nodulans ORS 2060.</title>
        <authorList>
            <consortium name="US DOE Joint Genome Institute"/>
            <person name="Lucas S."/>
            <person name="Copeland A."/>
            <person name="Lapidus A."/>
            <person name="Glavina del Rio T."/>
            <person name="Dalin E."/>
            <person name="Tice H."/>
            <person name="Bruce D."/>
            <person name="Goodwin L."/>
            <person name="Pitluck S."/>
            <person name="Sims D."/>
            <person name="Brettin T."/>
            <person name="Detter J.C."/>
            <person name="Han C."/>
            <person name="Larimer F."/>
            <person name="Land M."/>
            <person name="Hauser L."/>
            <person name="Kyrpides N."/>
            <person name="Ivanova N."/>
            <person name="Marx C.J."/>
            <person name="Richardson P."/>
        </authorList>
    </citation>
    <scope>NUCLEOTIDE SEQUENCE [LARGE SCALE GENOMIC DNA]</scope>
    <source>
        <strain evidence="3">LMG 21967 / CNCM I-2342 / ORS 2060</strain>
    </source>
</reference>
<protein>
    <submittedName>
        <fullName evidence="2">GPW/gp25 family protein</fullName>
    </submittedName>
</protein>
<feature type="domain" description="IraD/Gp25-like" evidence="1">
    <location>
        <begin position="18"/>
        <end position="86"/>
    </location>
</feature>
<dbReference type="KEGG" id="mno:Mnod_0588"/>
<name>B8IDQ3_METNO</name>
<dbReference type="HOGENOM" id="CLU_133204_1_1_5"/>
<dbReference type="STRING" id="460265.Mnod_0588"/>
<dbReference type="Proteomes" id="UP000008207">
    <property type="component" value="Chromosome"/>
</dbReference>
<dbReference type="RefSeq" id="WP_015927334.1">
    <property type="nucleotide sequence ID" value="NC_011894.1"/>
</dbReference>
<accession>B8IDQ3</accession>
<evidence type="ECO:0000259" key="1">
    <source>
        <dbReference type="Pfam" id="PF04965"/>
    </source>
</evidence>
<dbReference type="Pfam" id="PF04965">
    <property type="entry name" value="GPW_gp25"/>
    <property type="match status" value="1"/>
</dbReference>